<protein>
    <recommendedName>
        <fullName evidence="8">Cytochrome c domain-containing protein</fullName>
    </recommendedName>
</protein>
<dbReference type="Pfam" id="PF03150">
    <property type="entry name" value="CCP_MauG"/>
    <property type="match status" value="1"/>
</dbReference>
<keyword evidence="6 7" id="KW-0408">Iron</keyword>
<dbReference type="SUPFAM" id="SSF46626">
    <property type="entry name" value="Cytochrome c"/>
    <property type="match status" value="2"/>
</dbReference>
<name>A0A0E3UZB7_9BACT</name>
<dbReference type="PANTHER" id="PTHR30600">
    <property type="entry name" value="CYTOCHROME C PEROXIDASE-RELATED"/>
    <property type="match status" value="1"/>
</dbReference>
<feature type="domain" description="Cytochrome c" evidence="8">
    <location>
        <begin position="294"/>
        <end position="425"/>
    </location>
</feature>
<dbReference type="GO" id="GO:0030313">
    <property type="term" value="C:cell envelope"/>
    <property type="evidence" value="ECO:0007669"/>
    <property type="project" value="UniProtKB-SubCell"/>
</dbReference>
<dbReference type="AlphaFoldDB" id="A0A0E3UZB7"/>
<dbReference type="InterPro" id="IPR051395">
    <property type="entry name" value="Cytochrome_c_Peroxidase/MauG"/>
</dbReference>
<dbReference type="GO" id="GO:0020037">
    <property type="term" value="F:heme binding"/>
    <property type="evidence" value="ECO:0007669"/>
    <property type="project" value="InterPro"/>
</dbReference>
<proteinExistence type="predicted"/>
<keyword evidence="5" id="KW-0560">Oxidoreductase</keyword>
<evidence type="ECO:0000313" key="10">
    <source>
        <dbReference type="Proteomes" id="UP000033109"/>
    </source>
</evidence>
<dbReference type="PATRIC" id="fig|400092.3.peg.4661"/>
<dbReference type="Gene3D" id="1.20.1420.20">
    <property type="entry name" value="M75 peptidase, HXXE motif"/>
    <property type="match status" value="1"/>
</dbReference>
<evidence type="ECO:0000256" key="6">
    <source>
        <dbReference type="ARBA" id="ARBA00023004"/>
    </source>
</evidence>
<organism evidence="9 10">
    <name type="scientific">Pontibacter korlensis</name>
    <dbReference type="NCBI Taxonomy" id="400092"/>
    <lineage>
        <taxon>Bacteria</taxon>
        <taxon>Pseudomonadati</taxon>
        <taxon>Bacteroidota</taxon>
        <taxon>Cytophagia</taxon>
        <taxon>Cytophagales</taxon>
        <taxon>Hymenobacteraceae</taxon>
        <taxon>Pontibacter</taxon>
    </lineage>
</organism>
<dbReference type="GO" id="GO:0046872">
    <property type="term" value="F:metal ion binding"/>
    <property type="evidence" value="ECO:0007669"/>
    <property type="project" value="UniProtKB-KW"/>
</dbReference>
<evidence type="ECO:0000259" key="8">
    <source>
        <dbReference type="PROSITE" id="PS51007"/>
    </source>
</evidence>
<evidence type="ECO:0000256" key="2">
    <source>
        <dbReference type="ARBA" id="ARBA00022617"/>
    </source>
</evidence>
<evidence type="ECO:0000256" key="4">
    <source>
        <dbReference type="ARBA" id="ARBA00022729"/>
    </source>
</evidence>
<gene>
    <name evidence="9" type="ORF">PKOR_21200</name>
</gene>
<dbReference type="InterPro" id="IPR036909">
    <property type="entry name" value="Cyt_c-like_dom_sf"/>
</dbReference>
<keyword evidence="10" id="KW-1185">Reference proteome</keyword>
<evidence type="ECO:0000256" key="1">
    <source>
        <dbReference type="ARBA" id="ARBA00004196"/>
    </source>
</evidence>
<evidence type="ECO:0000256" key="7">
    <source>
        <dbReference type="PROSITE-ProRule" id="PRU00433"/>
    </source>
</evidence>
<dbReference type="HOGENOM" id="CLU_033048_0_0_10"/>
<dbReference type="GO" id="GO:0009055">
    <property type="term" value="F:electron transfer activity"/>
    <property type="evidence" value="ECO:0007669"/>
    <property type="project" value="InterPro"/>
</dbReference>
<dbReference type="STRING" id="400092.PKOR_21200"/>
<evidence type="ECO:0000256" key="5">
    <source>
        <dbReference type="ARBA" id="ARBA00023002"/>
    </source>
</evidence>
<reference evidence="9 10" key="1">
    <citation type="journal article" date="2015" name="Sci. Rep.">
        <title>Unraveling adaptation of Pontibacter korlensis to radiation and infertility in desert through complete genome and comparative transcriptomic analysis.</title>
        <authorList>
            <person name="Dai J."/>
            <person name="Dai W."/>
            <person name="Qiu C."/>
            <person name="Yang Z."/>
            <person name="Zhang Y."/>
            <person name="Zhou M."/>
            <person name="Zhang L."/>
            <person name="Fang C."/>
            <person name="Gao Q."/>
            <person name="Yang Q."/>
            <person name="Li X."/>
            <person name="Wang Z."/>
            <person name="Wang Z."/>
            <person name="Jia Z."/>
            <person name="Chen X."/>
        </authorList>
    </citation>
    <scope>NUCLEOTIDE SEQUENCE [LARGE SCALE GENOMIC DNA]</scope>
    <source>
        <strain evidence="9 10">X14-1T</strain>
    </source>
</reference>
<keyword evidence="4" id="KW-0732">Signal</keyword>
<evidence type="ECO:0000256" key="3">
    <source>
        <dbReference type="ARBA" id="ARBA00022723"/>
    </source>
</evidence>
<dbReference type="EMBL" id="CP009621">
    <property type="protein sequence ID" value="AKD05882.1"/>
    <property type="molecule type" value="Genomic_DNA"/>
</dbReference>
<dbReference type="InterPro" id="IPR038352">
    <property type="entry name" value="Imelysin_sf"/>
</dbReference>
<dbReference type="InterPro" id="IPR004852">
    <property type="entry name" value="Di-haem_cyt_c_peroxidsae"/>
</dbReference>
<dbReference type="PANTHER" id="PTHR30600:SF10">
    <property type="entry name" value="BLL6722 PROTEIN"/>
    <property type="match status" value="1"/>
</dbReference>
<feature type="domain" description="Cytochrome c" evidence="8">
    <location>
        <begin position="448"/>
        <end position="590"/>
    </location>
</feature>
<keyword evidence="2 7" id="KW-0349">Heme</keyword>
<dbReference type="InterPro" id="IPR009056">
    <property type="entry name" value="Cyt_c-like_dom"/>
</dbReference>
<accession>A0A0E3UZB7</accession>
<dbReference type="OrthoDB" id="9805202at2"/>
<dbReference type="PROSITE" id="PS51257">
    <property type="entry name" value="PROKAR_LIPOPROTEIN"/>
    <property type="match status" value="1"/>
</dbReference>
<dbReference type="PROSITE" id="PS51007">
    <property type="entry name" value="CYTC"/>
    <property type="match status" value="2"/>
</dbReference>
<dbReference type="Gene3D" id="1.10.760.10">
    <property type="entry name" value="Cytochrome c-like domain"/>
    <property type="match status" value="2"/>
</dbReference>
<dbReference type="GO" id="GO:0004130">
    <property type="term" value="F:cytochrome-c peroxidase activity"/>
    <property type="evidence" value="ECO:0007669"/>
    <property type="project" value="TreeGrafter"/>
</dbReference>
<keyword evidence="3 7" id="KW-0479">Metal-binding</keyword>
<dbReference type="Proteomes" id="UP000033109">
    <property type="component" value="Chromosome"/>
</dbReference>
<dbReference type="RefSeq" id="WP_046314733.1">
    <property type="nucleotide sequence ID" value="NZ_CBCSCY010000059.1"/>
</dbReference>
<sequence>MKSILYFTLLALGTFLFSCKPETPQTPASKTKAYLLANLDTLQHSAEHQLLRLAIAGSSDSLRLAFQEARRRYKKVELFTEYYAPTASKALNGAPLPEYEVLESKSFEPSGLQVIEEYLYPTFDTTNREELVREAKKFVSVLGRARVILRETELEEANILNACKQEIYRIMVLGISGFDTPLTNTGVAEAAVSLTAVQEVLSFFGEHPELQQLLQEAIHYTSSSEDFDAFDRLAFITRFANPITSYITNWQQELQIDDLPNRLVLNSKAATLFDKDALNNDAFAGSADAASTPDKVALGKALFFSPVVSGNTSTCSTCHQPELAFTDGLPKSASLVKGKFVQRNAPTLYYAGLQHSQFYDMRATTLESQAVDVIRNKDEMHASVEEAAQRLNQQPDFVQAFQTAFPGMETEIQPRHVMLVLASYVRSLTPFNSRFDRHMRGKEGQLSAEEIKGFNLFMGKAKCGTCHFMPVFNGTAAPAFTNTEAEVLGVLADPKAPHPTLDPDKGRYGFTPLDGLQHAFKTPTLRNISKTAPYMHNGAYETLEEVMDFYNKGGAAGMGLQLENQTLPPDPLNLTPEETKAIIAFLQTLTDEV</sequence>
<evidence type="ECO:0000313" key="9">
    <source>
        <dbReference type="EMBL" id="AKD05882.1"/>
    </source>
</evidence>
<comment type="subcellular location">
    <subcellularLocation>
        <location evidence="1">Cell envelope</location>
    </subcellularLocation>
</comment>
<dbReference type="KEGG" id="pko:PKOR_21200"/>